<evidence type="ECO:0000313" key="1">
    <source>
        <dbReference type="EMBL" id="OAP02784.1"/>
    </source>
</evidence>
<sequence>MVRLTEELLRGVFLHGGRGEEKLVAARGRARERFVAGRGKARGRLNLGRERDLS</sequence>
<reference evidence="2" key="1">
    <citation type="journal article" date="2016" name="Proc. Natl. Acad. Sci. U.S.A.">
        <title>Chromosome-level assembly of Arabidopsis thaliana Ler reveals the extent of translocation and inversion polymorphisms.</title>
        <authorList>
            <person name="Zapata L."/>
            <person name="Ding J."/>
            <person name="Willing E.M."/>
            <person name="Hartwig B."/>
            <person name="Bezdan D."/>
            <person name="Jiao W.B."/>
            <person name="Patel V."/>
            <person name="Velikkakam James G."/>
            <person name="Koornneef M."/>
            <person name="Ossowski S."/>
            <person name="Schneeberger K."/>
        </authorList>
    </citation>
    <scope>NUCLEOTIDE SEQUENCE [LARGE SCALE GENOMIC DNA]</scope>
    <source>
        <strain evidence="2">cv. Landsberg erecta</strain>
    </source>
</reference>
<evidence type="ECO:0000313" key="2">
    <source>
        <dbReference type="Proteomes" id="UP000078284"/>
    </source>
</evidence>
<accession>A0A178VAJ0</accession>
<name>A0A178VAJ0_ARATH</name>
<gene>
    <name evidence="1" type="ordered locus">AXX17_At3g28780</name>
</gene>
<dbReference type="EMBL" id="LUHQ01000003">
    <property type="protein sequence ID" value="OAP02784.1"/>
    <property type="molecule type" value="Genomic_DNA"/>
</dbReference>
<dbReference type="Proteomes" id="UP000078284">
    <property type="component" value="Chromosome 3"/>
</dbReference>
<organism evidence="1 2">
    <name type="scientific">Arabidopsis thaliana</name>
    <name type="common">Mouse-ear cress</name>
    <dbReference type="NCBI Taxonomy" id="3702"/>
    <lineage>
        <taxon>Eukaryota</taxon>
        <taxon>Viridiplantae</taxon>
        <taxon>Streptophyta</taxon>
        <taxon>Embryophyta</taxon>
        <taxon>Tracheophyta</taxon>
        <taxon>Spermatophyta</taxon>
        <taxon>Magnoliopsida</taxon>
        <taxon>eudicotyledons</taxon>
        <taxon>Gunneridae</taxon>
        <taxon>Pentapetalae</taxon>
        <taxon>rosids</taxon>
        <taxon>malvids</taxon>
        <taxon>Brassicales</taxon>
        <taxon>Brassicaceae</taxon>
        <taxon>Camelineae</taxon>
        <taxon>Arabidopsis</taxon>
    </lineage>
</organism>
<proteinExistence type="predicted"/>
<dbReference type="AlphaFoldDB" id="A0A178VAJ0"/>
<comment type="caution">
    <text evidence="1">The sequence shown here is derived from an EMBL/GenBank/DDBJ whole genome shotgun (WGS) entry which is preliminary data.</text>
</comment>
<protein>
    <submittedName>
        <fullName evidence="1">Uncharacterized protein</fullName>
    </submittedName>
</protein>